<feature type="transmembrane region" description="Helical" evidence="1">
    <location>
        <begin position="134"/>
        <end position="154"/>
    </location>
</feature>
<dbReference type="Pfam" id="PF07331">
    <property type="entry name" value="TctB"/>
    <property type="match status" value="1"/>
</dbReference>
<dbReference type="InterPro" id="IPR009936">
    <property type="entry name" value="DUF1468"/>
</dbReference>
<evidence type="ECO:0000313" key="3">
    <source>
        <dbReference type="EMBL" id="MBC9245270.1"/>
    </source>
</evidence>
<protein>
    <submittedName>
        <fullName evidence="3">Tripartite tricarboxylate transporter TctB family protein</fullName>
    </submittedName>
</protein>
<keyword evidence="4" id="KW-1185">Reference proteome</keyword>
<evidence type="ECO:0000256" key="1">
    <source>
        <dbReference type="SAM" id="Phobius"/>
    </source>
</evidence>
<dbReference type="EMBL" id="JACOQL010000001">
    <property type="protein sequence ID" value="MBC9245270.1"/>
    <property type="molecule type" value="Genomic_DNA"/>
</dbReference>
<keyword evidence="1" id="KW-1133">Transmembrane helix</keyword>
<name>A0A926GJP5_9RHOB</name>
<dbReference type="RefSeq" id="WP_187791686.1">
    <property type="nucleotide sequence ID" value="NZ_JACOQL010000001.1"/>
</dbReference>
<organism evidence="3 4">
    <name type="scientific">Paracoccus amoyensis</name>
    <dbReference type="NCBI Taxonomy" id="2760093"/>
    <lineage>
        <taxon>Bacteria</taxon>
        <taxon>Pseudomonadati</taxon>
        <taxon>Pseudomonadota</taxon>
        <taxon>Alphaproteobacteria</taxon>
        <taxon>Rhodobacterales</taxon>
        <taxon>Paracoccaceae</taxon>
        <taxon>Paracoccus</taxon>
    </lineage>
</organism>
<feature type="transmembrane region" description="Helical" evidence="1">
    <location>
        <begin position="12"/>
        <end position="32"/>
    </location>
</feature>
<reference evidence="3" key="1">
    <citation type="submission" date="2020-08" db="EMBL/GenBank/DDBJ databases">
        <title>Paracoccus amoyensis sp. nov., isolated from the surface seawater at coast of Xiamen, Fujian.</title>
        <authorList>
            <person name="Lyu L."/>
        </authorList>
    </citation>
    <scope>NUCLEOTIDE SEQUENCE</scope>
    <source>
        <strain evidence="3">11-3</strain>
    </source>
</reference>
<dbReference type="Proteomes" id="UP000608594">
    <property type="component" value="Unassembled WGS sequence"/>
</dbReference>
<keyword evidence="1" id="KW-0812">Transmembrane</keyword>
<keyword evidence="1" id="KW-0472">Membrane</keyword>
<evidence type="ECO:0000259" key="2">
    <source>
        <dbReference type="Pfam" id="PF07331"/>
    </source>
</evidence>
<feature type="transmembrane region" description="Helical" evidence="1">
    <location>
        <begin position="96"/>
        <end position="122"/>
    </location>
</feature>
<feature type="domain" description="DUF1468" evidence="2">
    <location>
        <begin position="18"/>
        <end position="158"/>
    </location>
</feature>
<accession>A0A926GJP5</accession>
<feature type="transmembrane region" description="Helical" evidence="1">
    <location>
        <begin position="44"/>
        <end position="65"/>
    </location>
</feature>
<gene>
    <name evidence="3" type="ORF">H4P12_00750</name>
</gene>
<proteinExistence type="predicted"/>
<sequence>MAVTRFHAEIATAIGTGALGIAAVIGATELGLGWSESGPQPGYFPFYVGLILIAASLWNLASAFVKHRQATLDASNGAEAEEPFLDREKVQRLGGFLGAMLAFVVATLWLGIYIGAAGYIAYSAWRKGGYKLPLSLAIGLGFSVSLYVIFEVIFKIPLLKGPIENMLGIY</sequence>
<dbReference type="AlphaFoldDB" id="A0A926GJP5"/>
<evidence type="ECO:0000313" key="4">
    <source>
        <dbReference type="Proteomes" id="UP000608594"/>
    </source>
</evidence>
<comment type="caution">
    <text evidence="3">The sequence shown here is derived from an EMBL/GenBank/DDBJ whole genome shotgun (WGS) entry which is preliminary data.</text>
</comment>